<accession>A0A1I5FEK7</accession>
<dbReference type="AlphaFoldDB" id="A0A1I5FEK7"/>
<dbReference type="GO" id="GO:1901678">
    <property type="term" value="P:iron coordination entity transport"/>
    <property type="evidence" value="ECO:0007669"/>
    <property type="project" value="UniProtKB-ARBA"/>
</dbReference>
<sequence length="337" mass="36178">MTISPARLSRRGFLAGTAAAGTLGLLSACGYKDDQPAAGGATTWSFTDDRGRKLSGERPQRIVAQVTAAAALWDFGVKSVGIFGPSRLPDGKTDPQAGGVDLKSVTSLGNVWNEFNFDKFVSLNPQLLVSVMYLKQQMWYVPDTLADKVDKAAPSVGIGLENIAMPQGIAKFEALAKALGANVEAPEIQQAKEQYQAADAKFGDAVKKAAGLKVVLLSAQKDTVYVANPTKFATSKHYQDKGMKFVLPEKPDESQGGYYEQVSWENVGKYSADVIMYDSRGGSLSLGPDGLGGVPTWQQLPAVKAGKLIPWNNETPFSYQRFAPEQTRVADALSKFS</sequence>
<keyword evidence="9" id="KW-1185">Reference proteome</keyword>
<dbReference type="InterPro" id="IPR006311">
    <property type="entry name" value="TAT_signal"/>
</dbReference>
<dbReference type="STRING" id="112413.SAMN05421854_1011080"/>
<dbReference type="PANTHER" id="PTHR30532:SF24">
    <property type="entry name" value="FERRIC ENTEROBACTIN-BINDING PERIPLASMIC PROTEIN FEPB"/>
    <property type="match status" value="1"/>
</dbReference>
<organism evidence="7 8">
    <name type="scientific">Amycolatopsis rubida</name>
    <dbReference type="NCBI Taxonomy" id="112413"/>
    <lineage>
        <taxon>Bacteria</taxon>
        <taxon>Bacillati</taxon>
        <taxon>Actinomycetota</taxon>
        <taxon>Actinomycetes</taxon>
        <taxon>Pseudonocardiales</taxon>
        <taxon>Pseudonocardiaceae</taxon>
        <taxon>Amycolatopsis</taxon>
    </lineage>
</organism>
<dbReference type="InterPro" id="IPR002491">
    <property type="entry name" value="ABC_transptr_periplasmic_BD"/>
</dbReference>
<dbReference type="GO" id="GO:0030288">
    <property type="term" value="C:outer membrane-bounded periplasmic space"/>
    <property type="evidence" value="ECO:0007669"/>
    <property type="project" value="TreeGrafter"/>
</dbReference>
<reference evidence="6 9" key="3">
    <citation type="submission" date="2020-01" db="EMBL/GenBank/DDBJ databases">
        <title>Insect and environment-associated Actinomycetes.</title>
        <authorList>
            <person name="Currrie C."/>
            <person name="Chevrette M."/>
            <person name="Carlson C."/>
            <person name="Stubbendieck R."/>
            <person name="Wendt-Pienkowski E."/>
        </authorList>
    </citation>
    <scope>NUCLEOTIDE SEQUENCE [LARGE SCALE GENOMIC DNA]</scope>
    <source>
        <strain evidence="6 9">SID8386</strain>
    </source>
</reference>
<reference evidence="7" key="1">
    <citation type="submission" date="2016-10" db="EMBL/GenBank/DDBJ databases">
        <authorList>
            <person name="de Groot N.N."/>
        </authorList>
    </citation>
    <scope>NUCLEOTIDE SEQUENCE [LARGE SCALE GENOMIC DNA]</scope>
    <source>
        <strain evidence="7">DSM 44637</strain>
    </source>
</reference>
<dbReference type="PROSITE" id="PS51318">
    <property type="entry name" value="TAT"/>
    <property type="match status" value="1"/>
</dbReference>
<dbReference type="PANTHER" id="PTHR30532">
    <property type="entry name" value="IRON III DICITRATE-BINDING PERIPLASMIC PROTEIN"/>
    <property type="match status" value="1"/>
</dbReference>
<dbReference type="EMBL" id="JAAGNC010000081">
    <property type="protein sequence ID" value="NEC56859.1"/>
    <property type="molecule type" value="Genomic_DNA"/>
</dbReference>
<evidence type="ECO:0000256" key="2">
    <source>
        <dbReference type="ARBA" id="ARBA00008814"/>
    </source>
</evidence>
<evidence type="ECO:0000256" key="4">
    <source>
        <dbReference type="ARBA" id="ARBA00022729"/>
    </source>
</evidence>
<protein>
    <submittedName>
        <fullName evidence="6">ABC transporter substrate-binding protein</fullName>
    </submittedName>
    <submittedName>
        <fullName evidence="7">Iron complex transport system substrate-binding protein</fullName>
    </submittedName>
</protein>
<comment type="subcellular location">
    <subcellularLocation>
        <location evidence="1">Cell envelope</location>
    </subcellularLocation>
</comment>
<dbReference type="SUPFAM" id="SSF53807">
    <property type="entry name" value="Helical backbone' metal receptor"/>
    <property type="match status" value="1"/>
</dbReference>
<feature type="domain" description="Fe/B12 periplasmic-binding" evidence="5">
    <location>
        <begin position="60"/>
        <end position="337"/>
    </location>
</feature>
<evidence type="ECO:0000313" key="8">
    <source>
        <dbReference type="Proteomes" id="UP000199137"/>
    </source>
</evidence>
<evidence type="ECO:0000313" key="9">
    <source>
        <dbReference type="Proteomes" id="UP000470404"/>
    </source>
</evidence>
<dbReference type="OrthoDB" id="7941913at2"/>
<dbReference type="PROSITE" id="PS51257">
    <property type="entry name" value="PROKAR_LIPOPROTEIN"/>
    <property type="match status" value="1"/>
</dbReference>
<evidence type="ECO:0000313" key="7">
    <source>
        <dbReference type="EMBL" id="SFO22162.1"/>
    </source>
</evidence>
<comment type="similarity">
    <text evidence="2">Belongs to the bacterial solute-binding protein 8 family.</text>
</comment>
<dbReference type="InterPro" id="IPR051313">
    <property type="entry name" value="Bact_iron-sidero_bind"/>
</dbReference>
<dbReference type="EMBL" id="FOWC01000001">
    <property type="protein sequence ID" value="SFO22162.1"/>
    <property type="molecule type" value="Genomic_DNA"/>
</dbReference>
<evidence type="ECO:0000256" key="3">
    <source>
        <dbReference type="ARBA" id="ARBA00022448"/>
    </source>
</evidence>
<proteinExistence type="inferred from homology"/>
<dbReference type="RefSeq" id="WP_067577642.1">
    <property type="nucleotide sequence ID" value="NZ_FOWC01000001.1"/>
</dbReference>
<gene>
    <name evidence="6" type="ORF">G3I59_15015</name>
    <name evidence="7" type="ORF">SAMN05421854_1011080</name>
</gene>
<keyword evidence="3" id="KW-0813">Transport</keyword>
<dbReference type="Proteomes" id="UP000199137">
    <property type="component" value="Unassembled WGS sequence"/>
</dbReference>
<keyword evidence="4" id="KW-0732">Signal</keyword>
<evidence type="ECO:0000256" key="1">
    <source>
        <dbReference type="ARBA" id="ARBA00004196"/>
    </source>
</evidence>
<dbReference type="Gene3D" id="3.40.50.1980">
    <property type="entry name" value="Nitrogenase molybdenum iron protein domain"/>
    <property type="match status" value="2"/>
</dbReference>
<dbReference type="PROSITE" id="PS50983">
    <property type="entry name" value="FE_B12_PBP"/>
    <property type="match status" value="1"/>
</dbReference>
<reference evidence="8" key="2">
    <citation type="submission" date="2016-10" db="EMBL/GenBank/DDBJ databases">
        <authorList>
            <person name="Varghese N."/>
            <person name="Submissions S."/>
        </authorList>
    </citation>
    <scope>NUCLEOTIDE SEQUENCE [LARGE SCALE GENOMIC DNA]</scope>
    <source>
        <strain evidence="8">DSM 44637</strain>
    </source>
</reference>
<evidence type="ECO:0000313" key="6">
    <source>
        <dbReference type="EMBL" id="NEC56859.1"/>
    </source>
</evidence>
<name>A0A1I5FEK7_9PSEU</name>
<dbReference type="Proteomes" id="UP000470404">
    <property type="component" value="Unassembled WGS sequence"/>
</dbReference>
<evidence type="ECO:0000259" key="5">
    <source>
        <dbReference type="PROSITE" id="PS50983"/>
    </source>
</evidence>
<dbReference type="Pfam" id="PF01497">
    <property type="entry name" value="Peripla_BP_2"/>
    <property type="match status" value="1"/>
</dbReference>